<evidence type="ECO:0000313" key="11">
    <source>
        <dbReference type="EMBL" id="MER9405766.1"/>
    </source>
</evidence>
<evidence type="ECO:0000256" key="8">
    <source>
        <dbReference type="PIRNR" id="PIRNR000194"/>
    </source>
</evidence>
<dbReference type="PROSITE" id="PS51330">
    <property type="entry name" value="DHFR_2"/>
    <property type="match status" value="1"/>
</dbReference>
<dbReference type="EMBL" id="JAMYQB010000013">
    <property type="protein sequence ID" value="MER9405766.1"/>
    <property type="molecule type" value="Genomic_DNA"/>
</dbReference>
<dbReference type="PROSITE" id="PS00075">
    <property type="entry name" value="DHFR_1"/>
    <property type="match status" value="1"/>
</dbReference>
<evidence type="ECO:0000256" key="4">
    <source>
        <dbReference type="ARBA" id="ARBA00022563"/>
    </source>
</evidence>
<dbReference type="RefSeq" id="WP_352559172.1">
    <property type="nucleotide sequence ID" value="NZ_JAMYQB010000013.1"/>
</dbReference>
<accession>A0ABV1Z1A4</accession>
<dbReference type="InterPro" id="IPR001796">
    <property type="entry name" value="DHFR_dom"/>
</dbReference>
<evidence type="ECO:0000259" key="10">
    <source>
        <dbReference type="PROSITE" id="PS51330"/>
    </source>
</evidence>
<keyword evidence="4 8" id="KW-0554">One-carbon metabolism</keyword>
<keyword evidence="6 8" id="KW-0560">Oxidoreductase</keyword>
<dbReference type="InterPro" id="IPR012259">
    <property type="entry name" value="DHFR"/>
</dbReference>
<sequence>MDVAIYVAIAENGVIGRDGGLPWRLSTDLKRFKADTMGKPVIMGRKTYEGIGRPLPGRLNIVVTRDKAWRAEGVETANSLEAAIQLATVRGRCMSGVDEICVIGGGEIYAQALPLADRLHVTHVLAKVDGDAHFPDIDPGSWQIVRSEDFPAGEKDSHATRYTIYERSRPMTQVSS</sequence>
<feature type="domain" description="DHFR" evidence="10">
    <location>
        <begin position="2"/>
        <end position="167"/>
    </location>
</feature>
<evidence type="ECO:0000256" key="7">
    <source>
        <dbReference type="ARBA" id="ARBA00025067"/>
    </source>
</evidence>
<protein>
    <recommendedName>
        <fullName evidence="3 8">Dihydrofolate reductase</fullName>
        <ecNumber evidence="3 8">1.5.1.3</ecNumber>
    </recommendedName>
</protein>
<dbReference type="Gene3D" id="3.40.430.10">
    <property type="entry name" value="Dihydrofolate Reductase, subunit A"/>
    <property type="match status" value="1"/>
</dbReference>
<gene>
    <name evidence="11" type="ORF">NKI36_17185</name>
</gene>
<reference evidence="11 12" key="1">
    <citation type="journal article" date="2024" name="Proc. Natl. Acad. Sci. U.S.A.">
        <title>The evolutionary genomics of adaptation to stress in wild rhizobium bacteria.</title>
        <authorList>
            <person name="Kehlet-Delgado H."/>
            <person name="Montoya A.P."/>
            <person name="Jensen K.T."/>
            <person name="Wendlandt C.E."/>
            <person name="Dexheimer C."/>
            <person name="Roberts M."/>
            <person name="Torres Martinez L."/>
            <person name="Friesen M.L."/>
            <person name="Griffitts J.S."/>
            <person name="Porter S.S."/>
        </authorList>
    </citation>
    <scope>NUCLEOTIDE SEQUENCE [LARGE SCALE GENOMIC DNA]</scope>
    <source>
        <strain evidence="11 12">M0641</strain>
    </source>
</reference>
<dbReference type="Proteomes" id="UP001433071">
    <property type="component" value="Unassembled WGS sequence"/>
</dbReference>
<comment type="pathway">
    <text evidence="1 8">Cofactor biosynthesis; tetrahydrofolate biosynthesis; 5,6,7,8-tetrahydrofolate from 7,8-dihydrofolate: step 1/1.</text>
</comment>
<evidence type="ECO:0000256" key="9">
    <source>
        <dbReference type="RuleBase" id="RU004474"/>
    </source>
</evidence>
<evidence type="ECO:0000256" key="2">
    <source>
        <dbReference type="ARBA" id="ARBA00009539"/>
    </source>
</evidence>
<dbReference type="PANTHER" id="PTHR48069:SF3">
    <property type="entry name" value="DIHYDROFOLATE REDUCTASE"/>
    <property type="match status" value="1"/>
</dbReference>
<dbReference type="InterPro" id="IPR024072">
    <property type="entry name" value="DHFR-like_dom_sf"/>
</dbReference>
<evidence type="ECO:0000313" key="12">
    <source>
        <dbReference type="Proteomes" id="UP001433071"/>
    </source>
</evidence>
<evidence type="ECO:0000256" key="5">
    <source>
        <dbReference type="ARBA" id="ARBA00022857"/>
    </source>
</evidence>
<comment type="similarity">
    <text evidence="2 8 9">Belongs to the dihydrofolate reductase family.</text>
</comment>
<dbReference type="CDD" id="cd00209">
    <property type="entry name" value="DHFR"/>
    <property type="match status" value="1"/>
</dbReference>
<dbReference type="PANTHER" id="PTHR48069">
    <property type="entry name" value="DIHYDROFOLATE REDUCTASE"/>
    <property type="match status" value="1"/>
</dbReference>
<dbReference type="Pfam" id="PF00186">
    <property type="entry name" value="DHFR_1"/>
    <property type="match status" value="1"/>
</dbReference>
<proteinExistence type="inferred from homology"/>
<dbReference type="SUPFAM" id="SSF53597">
    <property type="entry name" value="Dihydrofolate reductase-like"/>
    <property type="match status" value="1"/>
</dbReference>
<comment type="catalytic activity">
    <reaction evidence="8">
        <text>(6S)-5,6,7,8-tetrahydrofolate + NADP(+) = 7,8-dihydrofolate + NADPH + H(+)</text>
        <dbReference type="Rhea" id="RHEA:15009"/>
        <dbReference type="ChEBI" id="CHEBI:15378"/>
        <dbReference type="ChEBI" id="CHEBI:57451"/>
        <dbReference type="ChEBI" id="CHEBI:57453"/>
        <dbReference type="ChEBI" id="CHEBI:57783"/>
        <dbReference type="ChEBI" id="CHEBI:58349"/>
        <dbReference type="EC" id="1.5.1.3"/>
    </reaction>
</comment>
<evidence type="ECO:0000256" key="1">
    <source>
        <dbReference type="ARBA" id="ARBA00004903"/>
    </source>
</evidence>
<keyword evidence="5 8" id="KW-0521">NADP</keyword>
<name>A0ABV1Z1A4_9HYPH</name>
<keyword evidence="12" id="KW-1185">Reference proteome</keyword>
<evidence type="ECO:0000256" key="3">
    <source>
        <dbReference type="ARBA" id="ARBA00012856"/>
    </source>
</evidence>
<evidence type="ECO:0000256" key="6">
    <source>
        <dbReference type="ARBA" id="ARBA00023002"/>
    </source>
</evidence>
<dbReference type="PIRSF" id="PIRSF000194">
    <property type="entry name" value="DHFR"/>
    <property type="match status" value="1"/>
</dbReference>
<comment type="function">
    <text evidence="7 8">Key enzyme in folate metabolism. Catalyzes an essential reaction for de novo glycine and purine synthesis, and for DNA precursor synthesis.</text>
</comment>
<dbReference type="PRINTS" id="PR00070">
    <property type="entry name" value="DHFR"/>
</dbReference>
<dbReference type="EC" id="1.5.1.3" evidence="3 8"/>
<dbReference type="InterPro" id="IPR017925">
    <property type="entry name" value="DHFR_CS"/>
</dbReference>
<comment type="caution">
    <text evidence="11">The sequence shown here is derived from an EMBL/GenBank/DDBJ whole genome shotgun (WGS) entry which is preliminary data.</text>
</comment>
<organism evidence="11 12">
    <name type="scientific">Mesorhizobium caraganae</name>
    <dbReference type="NCBI Taxonomy" id="483206"/>
    <lineage>
        <taxon>Bacteria</taxon>
        <taxon>Pseudomonadati</taxon>
        <taxon>Pseudomonadota</taxon>
        <taxon>Alphaproteobacteria</taxon>
        <taxon>Hyphomicrobiales</taxon>
        <taxon>Phyllobacteriaceae</taxon>
        <taxon>Mesorhizobium</taxon>
    </lineage>
</organism>